<feature type="region of interest" description="Disordered" evidence="1">
    <location>
        <begin position="225"/>
        <end position="255"/>
    </location>
</feature>
<feature type="compositionally biased region" description="Low complexity" evidence="1">
    <location>
        <begin position="230"/>
        <end position="246"/>
    </location>
</feature>
<comment type="caution">
    <text evidence="2">The sequence shown here is derived from an EMBL/GenBank/DDBJ whole genome shotgun (WGS) entry which is preliminary data.</text>
</comment>
<protein>
    <recommendedName>
        <fullName evidence="4">MarR family transcriptional regulator</fullName>
    </recommendedName>
</protein>
<evidence type="ECO:0000313" key="3">
    <source>
        <dbReference type="Proteomes" id="UP001226389"/>
    </source>
</evidence>
<organism evidence="2 3">
    <name type="scientific">Pseudarthrobacter defluvii</name>
    <dbReference type="NCBI Taxonomy" id="410837"/>
    <lineage>
        <taxon>Bacteria</taxon>
        <taxon>Bacillati</taxon>
        <taxon>Actinomycetota</taxon>
        <taxon>Actinomycetes</taxon>
        <taxon>Micrococcales</taxon>
        <taxon>Micrococcaceae</taxon>
        <taxon>Pseudarthrobacter</taxon>
    </lineage>
</organism>
<gene>
    <name evidence="2" type="ORF">J2T22_003461</name>
</gene>
<dbReference type="EMBL" id="JAUSSY010000013">
    <property type="protein sequence ID" value="MDQ0120262.1"/>
    <property type="molecule type" value="Genomic_DNA"/>
</dbReference>
<reference evidence="2 3" key="1">
    <citation type="submission" date="2023-07" db="EMBL/GenBank/DDBJ databases">
        <title>Sorghum-associated microbial communities from plants grown in Nebraska, USA.</title>
        <authorList>
            <person name="Schachtman D."/>
        </authorList>
    </citation>
    <scope>NUCLEOTIDE SEQUENCE [LARGE SCALE GENOMIC DNA]</scope>
    <source>
        <strain evidence="2 3">DS994</strain>
    </source>
</reference>
<keyword evidence="3" id="KW-1185">Reference proteome</keyword>
<name>A0ABT9UKT2_9MICC</name>
<accession>A0ABT9UKT2</accession>
<evidence type="ECO:0000313" key="2">
    <source>
        <dbReference type="EMBL" id="MDQ0120262.1"/>
    </source>
</evidence>
<evidence type="ECO:0008006" key="4">
    <source>
        <dbReference type="Google" id="ProtNLM"/>
    </source>
</evidence>
<sequence>MTIDQRGSTGDQDRVPALLDQLAGLELPDPEQPVFERSVGDEVQGVVRDASAVVEIALHALRGGHWYIGIGVGTVVLPPHASPREGTGTAFVAARKAVELAKGAGSQVPLSVVPGIMAGEAAKGVAAAEGVQACANAEAVLRLLGRLVQDRTEAQWRVVDALRRLGARGQGQGRHGSQKHVALELGISEQSVSRTVLRSGWQEEWAARPAASMLLGFADSRVGQAEKDVPAQQQAPAQQQGLGQQKAADRIEGDT</sequence>
<evidence type="ECO:0000256" key="1">
    <source>
        <dbReference type="SAM" id="MobiDB-lite"/>
    </source>
</evidence>
<dbReference type="Proteomes" id="UP001226389">
    <property type="component" value="Unassembled WGS sequence"/>
</dbReference>
<proteinExistence type="predicted"/>